<keyword evidence="4 6" id="KW-0808">Transferase</keyword>
<evidence type="ECO:0000256" key="6">
    <source>
        <dbReference type="HAMAP-Rule" id="MF_00074"/>
    </source>
</evidence>
<comment type="similarity">
    <text evidence="6">Belongs to the methyltransferase superfamily. RNA methyltransferase RsmG family.</text>
</comment>
<keyword evidence="2 6" id="KW-0698">rRNA processing</keyword>
<feature type="binding site" evidence="6">
    <location>
        <begin position="143"/>
        <end position="144"/>
    </location>
    <ligand>
        <name>S-adenosyl-L-methionine</name>
        <dbReference type="ChEBI" id="CHEBI:59789"/>
    </ligand>
</feature>
<evidence type="ECO:0000256" key="1">
    <source>
        <dbReference type="ARBA" id="ARBA00022490"/>
    </source>
</evidence>
<dbReference type="HOGENOM" id="CLU_065341_2_0_7"/>
<dbReference type="PANTHER" id="PTHR31760">
    <property type="entry name" value="S-ADENOSYL-L-METHIONINE-DEPENDENT METHYLTRANSFERASES SUPERFAMILY PROTEIN"/>
    <property type="match status" value="1"/>
</dbReference>
<reference evidence="7 8" key="1">
    <citation type="journal article" date="2009" name="Environ. Microbiol.">
        <title>Genome sequence of Desulfobacterium autotrophicum HRM2, a marine sulfate reducer oxidizing organic carbon completely to carbon dioxide.</title>
        <authorList>
            <person name="Strittmatter A.W."/>
            <person name="Liesegang H."/>
            <person name="Rabus R."/>
            <person name="Decker I."/>
            <person name="Amann J."/>
            <person name="Andres S."/>
            <person name="Henne A."/>
            <person name="Fricke W.F."/>
            <person name="Martinez-Arias R."/>
            <person name="Bartels D."/>
            <person name="Goesmann A."/>
            <person name="Krause L."/>
            <person name="Puehler A."/>
            <person name="Klenk H.P."/>
            <person name="Richter M."/>
            <person name="Schuler M."/>
            <person name="Gloeckner F.O."/>
            <person name="Meyerdierks A."/>
            <person name="Gottschalk G."/>
            <person name="Amann R."/>
        </authorList>
    </citation>
    <scope>NUCLEOTIDE SEQUENCE [LARGE SCALE GENOMIC DNA]</scope>
    <source>
        <strain evidence="8">ATCC 43914 / DSM 3382 / HRM2</strain>
    </source>
</reference>
<dbReference type="PANTHER" id="PTHR31760:SF0">
    <property type="entry name" value="S-ADENOSYL-L-METHIONINE-DEPENDENT METHYLTRANSFERASES SUPERFAMILY PROTEIN"/>
    <property type="match status" value="1"/>
</dbReference>
<dbReference type="OrthoDB" id="9808773at2"/>
<comment type="subcellular location">
    <subcellularLocation>
        <location evidence="6">Cytoplasm</location>
    </subcellularLocation>
</comment>
<dbReference type="eggNOG" id="COG0357">
    <property type="taxonomic scope" value="Bacteria"/>
</dbReference>
<evidence type="ECO:0000313" key="7">
    <source>
        <dbReference type="EMBL" id="ACN15582.1"/>
    </source>
</evidence>
<accession>C0QGT3</accession>
<dbReference type="Pfam" id="PF02527">
    <property type="entry name" value="GidB"/>
    <property type="match status" value="1"/>
</dbReference>
<dbReference type="KEGG" id="dat:HRM2_24880"/>
<dbReference type="InterPro" id="IPR029063">
    <property type="entry name" value="SAM-dependent_MTases_sf"/>
</dbReference>
<protein>
    <recommendedName>
        <fullName evidence="6">Ribosomal RNA small subunit methyltransferase G</fullName>
        <ecNumber evidence="6">2.1.1.-</ecNumber>
    </recommendedName>
    <alternativeName>
        <fullName evidence="6">16S rRNA 7-methylguanosine methyltransferase</fullName>
        <shortName evidence="6">16S rRNA m7G methyltransferase</shortName>
    </alternativeName>
</protein>
<evidence type="ECO:0000256" key="3">
    <source>
        <dbReference type="ARBA" id="ARBA00022603"/>
    </source>
</evidence>
<keyword evidence="5 6" id="KW-0949">S-adenosyl-L-methionine</keyword>
<dbReference type="EC" id="2.1.1.-" evidence="6"/>
<evidence type="ECO:0000256" key="2">
    <source>
        <dbReference type="ARBA" id="ARBA00022552"/>
    </source>
</evidence>
<dbReference type="HAMAP" id="MF_00074">
    <property type="entry name" value="16SrRNA_methyltr_G"/>
    <property type="match status" value="1"/>
</dbReference>
<evidence type="ECO:0000313" key="8">
    <source>
        <dbReference type="Proteomes" id="UP000000442"/>
    </source>
</evidence>
<feature type="binding site" evidence="6">
    <location>
        <position position="92"/>
    </location>
    <ligand>
        <name>S-adenosyl-L-methionine</name>
        <dbReference type="ChEBI" id="CHEBI:59789"/>
    </ligand>
</feature>
<dbReference type="CDD" id="cd02440">
    <property type="entry name" value="AdoMet_MTases"/>
    <property type="match status" value="1"/>
</dbReference>
<dbReference type="AlphaFoldDB" id="C0QGT3"/>
<dbReference type="NCBIfam" id="TIGR00138">
    <property type="entry name" value="rsmG_gidB"/>
    <property type="match status" value="1"/>
</dbReference>
<dbReference type="SUPFAM" id="SSF53335">
    <property type="entry name" value="S-adenosyl-L-methionine-dependent methyltransferases"/>
    <property type="match status" value="1"/>
</dbReference>
<feature type="binding site" evidence="6">
    <location>
        <begin position="115"/>
        <end position="117"/>
    </location>
    <ligand>
        <name>S-adenosyl-L-methionine</name>
        <dbReference type="ChEBI" id="CHEBI:59789"/>
    </ligand>
</feature>
<gene>
    <name evidence="7" type="primary">gidB</name>
    <name evidence="6" type="synonym">rsmG</name>
    <name evidence="7" type="ordered locus">HRM2_24880</name>
</gene>
<evidence type="ECO:0000256" key="4">
    <source>
        <dbReference type="ARBA" id="ARBA00022679"/>
    </source>
</evidence>
<dbReference type="Gene3D" id="3.40.50.150">
    <property type="entry name" value="Vaccinia Virus protein VP39"/>
    <property type="match status" value="1"/>
</dbReference>
<dbReference type="Proteomes" id="UP000000442">
    <property type="component" value="Chromosome"/>
</dbReference>
<comment type="function">
    <text evidence="6">Specifically methylates the N7 position of a guanine in 16S rRNA.</text>
</comment>
<keyword evidence="8" id="KW-1185">Reference proteome</keyword>
<proteinExistence type="inferred from homology"/>
<evidence type="ECO:0000256" key="5">
    <source>
        <dbReference type="ARBA" id="ARBA00022691"/>
    </source>
</evidence>
<keyword evidence="3 6" id="KW-0489">Methyltransferase</keyword>
<name>C0QGT3_DESAH</name>
<dbReference type="STRING" id="177437.HRM2_24880"/>
<organism evidence="7 8">
    <name type="scientific">Desulforapulum autotrophicum (strain ATCC 43914 / DSM 3382 / VKM B-1955 / HRM2)</name>
    <name type="common">Desulfobacterium autotrophicum</name>
    <dbReference type="NCBI Taxonomy" id="177437"/>
    <lineage>
        <taxon>Bacteria</taxon>
        <taxon>Pseudomonadati</taxon>
        <taxon>Thermodesulfobacteriota</taxon>
        <taxon>Desulfobacteria</taxon>
        <taxon>Desulfobacterales</taxon>
        <taxon>Desulfobacteraceae</taxon>
        <taxon>Desulforapulum</taxon>
    </lineage>
</organism>
<dbReference type="InterPro" id="IPR003682">
    <property type="entry name" value="rRNA_ssu_MeTfrase_G"/>
</dbReference>
<feature type="binding site" evidence="6">
    <location>
        <position position="162"/>
    </location>
    <ligand>
        <name>S-adenosyl-L-methionine</name>
        <dbReference type="ChEBI" id="CHEBI:59789"/>
    </ligand>
</feature>
<dbReference type="GO" id="GO:0070043">
    <property type="term" value="F:rRNA (guanine-N7-)-methyltransferase activity"/>
    <property type="evidence" value="ECO:0007669"/>
    <property type="project" value="UniProtKB-UniRule"/>
</dbReference>
<dbReference type="GO" id="GO:0005829">
    <property type="term" value="C:cytosol"/>
    <property type="evidence" value="ECO:0007669"/>
    <property type="project" value="TreeGrafter"/>
</dbReference>
<sequence length="228" mass="24727">MPIMSSKKHIPDPPFGGAWKEMVKSGGDQLGIALSPDHLGTMARHGTELLKWNRKFNITSITDPREMATKHFIDSLAIAPHIPENARVLDMGSGGGFPGVPLKVVRPDLEVVLVDASRKRVSFLNRLVSLTGLKSITAVHARAEILAKDPAFAGRFDVVTSRAFTALDRFVVLAAPFLSPTGIIFAMKGRAGTEEAHAVSLSKYEVKTISYLLPLEDHGRTIVSVKPL</sequence>
<keyword evidence="1 6" id="KW-0963">Cytoplasm</keyword>
<dbReference type="EMBL" id="CP001087">
    <property type="protein sequence ID" value="ACN15582.1"/>
    <property type="molecule type" value="Genomic_DNA"/>
</dbReference>
<feature type="binding site" evidence="6">
    <location>
        <position position="97"/>
    </location>
    <ligand>
        <name>S-adenosyl-L-methionine</name>
        <dbReference type="ChEBI" id="CHEBI:59789"/>
    </ligand>
</feature>